<evidence type="ECO:0000313" key="2">
    <source>
        <dbReference type="EMBL" id="EGG21888.1"/>
    </source>
</evidence>
<accession>F4PUM4</accession>
<feature type="compositionally biased region" description="Low complexity" evidence="1">
    <location>
        <begin position="25"/>
        <end position="40"/>
    </location>
</feature>
<sequence>MSHNNKNNDDQDDNTIKIVKRRKNNNNNNNNKQNSTNSSRLAKKQTKMISSTSITADRSNSNKRNIKDDDDDDNLEEKDEYSLPWSIICKILEQLWIESSVCTCYYSHQLFESTMRNDQVGCFDLLQMWPLYQSVLDVHKESRMKCPMHRYHYLNSDKCQSISISIGTPFTSTINDKNKWRYQLLSISKRVHQLLSSSSSKHFDNVSLILGQEDMWNHIDSQYCPIKTPKKLELTAFNPSLDFPNRRIPLFSCVEKLSFHGTTGAQRDVNTLYSLFQGITSMTINNYGFKSSFILKFKNLTSINIQRISPHSNRQEFLDALVTTGQRLVKLLLPVDWIRSSVTLNTNLASTIQSSNIYPPTQMPNLRTFHLPPDYNQQLSLSFNHPTVTKLVVDSVGIPIIKNQLASLGVNIEILKLTSTEYSHIMMFSKECQRLNVKKLIIGTTSEIYDVILNHFKRGGYQYRGASFQGSTSARKLCFIKMLDGPNEEEEEEEIEIKTLTVADDDSNSISPNSSSSSNSTLPFYLIEKIARYSWNSYLCSCEFEGCDILPARPNLTQIEEPARLFLEAKSKCPTHKDSVPSLETYSSGYLLYRINQRRFGIPMSCKRLFTFVSKHLIKRVAYHDILTGIATYHQHFSNPYCLVGKSIEKLTIEIPNNNDAINVQRFNHLNRERLIDNTRQRWRFIDIDHYSKLQSLLLLPSSNMYTFGTLNYADELFQSIVGRLHQSLTSLDISEWRLDVQGSKAIEMLKNIPLRKLYYLDIENQFLFPSDGNNDGDDGGGEPKGWPLSQSLESVSINSLSVIPKLGNLPKLRHLRIILNYPSSYLQPPLSDEQFKLTLPSKITKLSFTDPNIAKISKHNTQVTELVVLQR</sequence>
<dbReference type="AlphaFoldDB" id="F4PUM4"/>
<feature type="compositionally biased region" description="Polar residues" evidence="1">
    <location>
        <begin position="47"/>
        <end position="59"/>
    </location>
</feature>
<dbReference type="EMBL" id="GL883010">
    <property type="protein sequence ID" value="EGG21888.1"/>
    <property type="molecule type" value="Genomic_DNA"/>
</dbReference>
<dbReference type="Proteomes" id="UP000007797">
    <property type="component" value="Unassembled WGS sequence"/>
</dbReference>
<name>F4PUM4_CACFS</name>
<proteinExistence type="predicted"/>
<evidence type="ECO:0000256" key="1">
    <source>
        <dbReference type="SAM" id="MobiDB-lite"/>
    </source>
</evidence>
<dbReference type="GeneID" id="14873451"/>
<dbReference type="KEGG" id="dfa:DFA_01774"/>
<feature type="region of interest" description="Disordered" evidence="1">
    <location>
        <begin position="20"/>
        <end position="75"/>
    </location>
</feature>
<evidence type="ECO:0000313" key="3">
    <source>
        <dbReference type="Proteomes" id="UP000007797"/>
    </source>
</evidence>
<dbReference type="RefSeq" id="XP_004359739.1">
    <property type="nucleotide sequence ID" value="XM_004359682.1"/>
</dbReference>
<protein>
    <submittedName>
        <fullName evidence="2">Uncharacterized protein</fullName>
    </submittedName>
</protein>
<keyword evidence="3" id="KW-1185">Reference proteome</keyword>
<reference evidence="3" key="1">
    <citation type="journal article" date="2011" name="Genome Res.">
        <title>Phylogeny-wide analysis of social amoeba genomes highlights ancient origins for complex intercellular communication.</title>
        <authorList>
            <person name="Heidel A.J."/>
            <person name="Lawal H.M."/>
            <person name="Felder M."/>
            <person name="Schilde C."/>
            <person name="Helps N.R."/>
            <person name="Tunggal B."/>
            <person name="Rivero F."/>
            <person name="John U."/>
            <person name="Schleicher M."/>
            <person name="Eichinger L."/>
            <person name="Platzer M."/>
            <person name="Noegel A.A."/>
            <person name="Schaap P."/>
            <person name="Gloeckner G."/>
        </authorList>
    </citation>
    <scope>NUCLEOTIDE SEQUENCE [LARGE SCALE GENOMIC DNA]</scope>
    <source>
        <strain evidence="3">SH3</strain>
    </source>
</reference>
<gene>
    <name evidence="2" type="ORF">DFA_01774</name>
</gene>
<organism evidence="2 3">
    <name type="scientific">Cavenderia fasciculata</name>
    <name type="common">Slime mold</name>
    <name type="synonym">Dictyostelium fasciculatum</name>
    <dbReference type="NCBI Taxonomy" id="261658"/>
    <lineage>
        <taxon>Eukaryota</taxon>
        <taxon>Amoebozoa</taxon>
        <taxon>Evosea</taxon>
        <taxon>Eumycetozoa</taxon>
        <taxon>Dictyostelia</taxon>
        <taxon>Acytosteliales</taxon>
        <taxon>Cavenderiaceae</taxon>
        <taxon>Cavenderia</taxon>
    </lineage>
</organism>